<keyword evidence="2 4" id="KW-0378">Hydrolase</keyword>
<name>A0A4U7JFN0_9FIRM</name>
<dbReference type="SUPFAM" id="SSF52499">
    <property type="entry name" value="Isochorismatase-like hydrolases"/>
    <property type="match status" value="1"/>
</dbReference>
<accession>A0A4U7JFN0</accession>
<gene>
    <name evidence="4" type="ORF">EHE19_004255</name>
</gene>
<keyword evidence="5" id="KW-1185">Reference proteome</keyword>
<comment type="similarity">
    <text evidence="1">Belongs to the isochorismatase family.</text>
</comment>
<feature type="domain" description="Isochorismatase-like" evidence="3">
    <location>
        <begin position="4"/>
        <end position="144"/>
    </location>
</feature>
<organism evidence="4 5">
    <name type="scientific">Ruminiclostridium herbifermentans</name>
    <dbReference type="NCBI Taxonomy" id="2488810"/>
    <lineage>
        <taxon>Bacteria</taxon>
        <taxon>Bacillati</taxon>
        <taxon>Bacillota</taxon>
        <taxon>Clostridia</taxon>
        <taxon>Eubacteriales</taxon>
        <taxon>Oscillospiraceae</taxon>
        <taxon>Ruminiclostridium</taxon>
    </lineage>
</organism>
<evidence type="ECO:0000256" key="1">
    <source>
        <dbReference type="ARBA" id="ARBA00006336"/>
    </source>
</evidence>
<dbReference type="PANTHER" id="PTHR43540">
    <property type="entry name" value="PEROXYUREIDOACRYLATE/UREIDOACRYLATE AMIDOHYDROLASE-RELATED"/>
    <property type="match status" value="1"/>
</dbReference>
<dbReference type="InterPro" id="IPR036380">
    <property type="entry name" value="Isochorismatase-like_sf"/>
</dbReference>
<dbReference type="KEGG" id="rher:EHE19_004255"/>
<reference evidence="4 5" key="1">
    <citation type="submission" date="2020-09" db="EMBL/GenBank/DDBJ databases">
        <title>Characterization and genome sequencing of Ruminiclostridium sp. nov. MA18.</title>
        <authorList>
            <person name="Rettenmaier R."/>
            <person name="Kowollik M.-L."/>
            <person name="Liebl W."/>
            <person name="Zverlov V."/>
        </authorList>
    </citation>
    <scope>NUCLEOTIDE SEQUENCE [LARGE SCALE GENOMIC DNA]</scope>
    <source>
        <strain evidence="4 5">MA18</strain>
    </source>
</reference>
<dbReference type="OrthoDB" id="257098at2"/>
<evidence type="ECO:0000259" key="3">
    <source>
        <dbReference type="Pfam" id="PF00857"/>
    </source>
</evidence>
<dbReference type="CDD" id="cd01014">
    <property type="entry name" value="nicotinamidase_related"/>
    <property type="match status" value="1"/>
</dbReference>
<dbReference type="Pfam" id="PF00857">
    <property type="entry name" value="Isochorismatase"/>
    <property type="match status" value="1"/>
</dbReference>
<evidence type="ECO:0000313" key="4">
    <source>
        <dbReference type="EMBL" id="QNU67691.1"/>
    </source>
</evidence>
<dbReference type="Gene3D" id="3.40.50.850">
    <property type="entry name" value="Isochorismatase-like"/>
    <property type="match status" value="1"/>
</dbReference>
<dbReference type="AlphaFoldDB" id="A0A4U7JFN0"/>
<proteinExistence type="inferred from homology"/>
<dbReference type="RefSeq" id="WP_137698046.1">
    <property type="nucleotide sequence ID" value="NZ_CP061336.1"/>
</dbReference>
<dbReference type="EMBL" id="CP061336">
    <property type="protein sequence ID" value="QNU67691.1"/>
    <property type="molecule type" value="Genomic_DNA"/>
</dbReference>
<sequence>MKRALLVIDVQNEYFFGKLPIQYPPNSFDNILKAVDTANQHNIPVILIQHSSPQENASIFRKGSKEWEIPEGLLSKNHSHIIEKNLPSSFKNTNLEKVLRDMEVDTVTIVGYMTQMCCDTTAREAMHMGYSVEFLSDATGTIPISNSTGTISAENLHKTILIIQASRFSKVLTLDEWITSFEI</sequence>
<dbReference type="GO" id="GO:0016787">
    <property type="term" value="F:hydrolase activity"/>
    <property type="evidence" value="ECO:0007669"/>
    <property type="project" value="UniProtKB-KW"/>
</dbReference>
<dbReference type="Proteomes" id="UP000306409">
    <property type="component" value="Chromosome"/>
</dbReference>
<dbReference type="InterPro" id="IPR050272">
    <property type="entry name" value="Isochorismatase-like_hydrls"/>
</dbReference>
<dbReference type="PANTHER" id="PTHR43540:SF6">
    <property type="entry name" value="ISOCHORISMATASE-LIKE DOMAIN-CONTAINING PROTEIN"/>
    <property type="match status" value="1"/>
</dbReference>
<dbReference type="InterPro" id="IPR000868">
    <property type="entry name" value="Isochorismatase-like_dom"/>
</dbReference>
<evidence type="ECO:0000313" key="5">
    <source>
        <dbReference type="Proteomes" id="UP000306409"/>
    </source>
</evidence>
<evidence type="ECO:0000256" key="2">
    <source>
        <dbReference type="ARBA" id="ARBA00022801"/>
    </source>
</evidence>
<protein>
    <submittedName>
        <fullName evidence="4">Cysteine hydrolase</fullName>
    </submittedName>
</protein>